<dbReference type="SUPFAM" id="SSF53613">
    <property type="entry name" value="Ribokinase-like"/>
    <property type="match status" value="1"/>
</dbReference>
<dbReference type="GO" id="GO:0016301">
    <property type="term" value="F:kinase activity"/>
    <property type="evidence" value="ECO:0007669"/>
    <property type="project" value="UniProtKB-KW"/>
</dbReference>
<accession>A0A1F5DNM1</accession>
<proteinExistence type="predicted"/>
<reference evidence="4 5" key="1">
    <citation type="journal article" date="2016" name="Nat. Commun.">
        <title>Thousands of microbial genomes shed light on interconnected biogeochemical processes in an aquifer system.</title>
        <authorList>
            <person name="Anantharaman K."/>
            <person name="Brown C.T."/>
            <person name="Hug L.A."/>
            <person name="Sharon I."/>
            <person name="Castelle C.J."/>
            <person name="Probst A.J."/>
            <person name="Thomas B.C."/>
            <person name="Singh A."/>
            <person name="Wilkins M.J."/>
            <person name="Karaoz U."/>
            <person name="Brodie E.L."/>
            <person name="Williams K.H."/>
            <person name="Hubbard S.S."/>
            <person name="Banfield J.F."/>
        </authorList>
    </citation>
    <scope>NUCLEOTIDE SEQUENCE [LARGE SCALE GENOMIC DNA]</scope>
</reference>
<name>A0A1F5DNM1_9BACT</name>
<dbReference type="GO" id="GO:0005829">
    <property type="term" value="C:cytosol"/>
    <property type="evidence" value="ECO:0007669"/>
    <property type="project" value="TreeGrafter"/>
</dbReference>
<comment type="caution">
    <text evidence="4">The sequence shown here is derived from an EMBL/GenBank/DDBJ whole genome shotgun (WGS) entry which is preliminary data.</text>
</comment>
<keyword evidence="1" id="KW-0808">Transferase</keyword>
<gene>
    <name evidence="4" type="ORF">A2V71_00235</name>
</gene>
<dbReference type="InterPro" id="IPR011611">
    <property type="entry name" value="PfkB_dom"/>
</dbReference>
<protein>
    <submittedName>
        <fullName evidence="4">Sugar kinase</fullName>
    </submittedName>
</protein>
<organism evidence="4 5">
    <name type="scientific">Candidatus Berkelbacteria bacterium RBG_13_40_8</name>
    <dbReference type="NCBI Taxonomy" id="1797467"/>
    <lineage>
        <taxon>Bacteria</taxon>
        <taxon>Candidatus Berkelbacteria</taxon>
    </lineage>
</organism>
<dbReference type="PANTHER" id="PTHR10584">
    <property type="entry name" value="SUGAR KINASE"/>
    <property type="match status" value="1"/>
</dbReference>
<evidence type="ECO:0000259" key="3">
    <source>
        <dbReference type="Pfam" id="PF00294"/>
    </source>
</evidence>
<sequence length="299" mass="33063">MAKLVITGTIGLDDIETPFGKVTSALGGTGAYAAIAASFFTKPSLVSIVGEDLPGAHLDLLKERGIDVAGVSRAGKTFRWKGFYEFDMNEAKTLKTELNALNEFNPKLPHDYKNAQFLFLANTDPKVQLKTLKQMKSRPFTLIDSMNFWIQNNKAGLLKVIKKSHMVVLNEGEARQLFDDPNLIKAGRKLIDLGPEFAVIKKGEHGALLFSAQGFFSAPGYPLEELKDPTGCGDSFSGAMIGYIAKTGDLSERNIRKAVIYGSIVASYCAESFSLEYIKETKLKDIKERYGIFRKIRQF</sequence>
<evidence type="ECO:0000256" key="2">
    <source>
        <dbReference type="ARBA" id="ARBA00022777"/>
    </source>
</evidence>
<evidence type="ECO:0000313" key="5">
    <source>
        <dbReference type="Proteomes" id="UP000178764"/>
    </source>
</evidence>
<dbReference type="InterPro" id="IPR029056">
    <property type="entry name" value="Ribokinase-like"/>
</dbReference>
<dbReference type="Proteomes" id="UP000178764">
    <property type="component" value="Unassembled WGS sequence"/>
</dbReference>
<dbReference type="EMBL" id="MEZT01000016">
    <property type="protein sequence ID" value="OGD56611.1"/>
    <property type="molecule type" value="Genomic_DNA"/>
</dbReference>
<dbReference type="Pfam" id="PF00294">
    <property type="entry name" value="PfkB"/>
    <property type="match status" value="1"/>
</dbReference>
<evidence type="ECO:0000256" key="1">
    <source>
        <dbReference type="ARBA" id="ARBA00022679"/>
    </source>
</evidence>
<feature type="domain" description="Carbohydrate kinase PfkB" evidence="3">
    <location>
        <begin position="21"/>
        <end position="273"/>
    </location>
</feature>
<keyword evidence="2 4" id="KW-0418">Kinase</keyword>
<evidence type="ECO:0000313" key="4">
    <source>
        <dbReference type="EMBL" id="OGD56611.1"/>
    </source>
</evidence>
<dbReference type="Gene3D" id="3.40.1190.20">
    <property type="match status" value="1"/>
</dbReference>
<dbReference type="AlphaFoldDB" id="A0A1F5DNM1"/>
<dbReference type="PANTHER" id="PTHR10584:SF166">
    <property type="entry name" value="RIBOKINASE"/>
    <property type="match status" value="1"/>
</dbReference>